<gene>
    <name evidence="2" type="ORF">H9850_03065</name>
</gene>
<evidence type="ECO:0000313" key="2">
    <source>
        <dbReference type="EMBL" id="HIX56434.1"/>
    </source>
</evidence>
<evidence type="ECO:0000313" key="3">
    <source>
        <dbReference type="Proteomes" id="UP000886829"/>
    </source>
</evidence>
<accession>A0A9D1WCL4</accession>
<reference evidence="2" key="2">
    <citation type="submission" date="2021-04" db="EMBL/GenBank/DDBJ databases">
        <authorList>
            <person name="Gilroy R."/>
        </authorList>
    </citation>
    <scope>NUCLEOTIDE SEQUENCE</scope>
    <source>
        <strain evidence="2">USASDec5-558</strain>
    </source>
</reference>
<dbReference type="AlphaFoldDB" id="A0A9D1WCL4"/>
<evidence type="ECO:0008006" key="4">
    <source>
        <dbReference type="Google" id="ProtNLM"/>
    </source>
</evidence>
<name>A0A9D1WCL4_9GAMM</name>
<proteinExistence type="predicted"/>
<sequence>MNKLLWISPYSLHDHASDCARQALRMVKTLAQYQYEVCVLSPTIYSSRDPLALDAVAAKSLLEGEESFQLVDEGVNFIYIRTISQHFNDMTAIEQRALLNEFTPMVVDFKPDLVVVNSCDVVTLCCLNQAKNNGLYTAFVLQETIPDFFHFADVDLILSTSHSLTKRFVTPLGREAAYIGPFIPLEGPLAPPAATIKRTVLTPASLRFGAKTAAAAHAAIHHQDLSALEQGTANFNRATRRKHKLSKDTKATATPQVDLSILNANAPEMDAGWQSTSIPTIEDLKGHNKLAQALTSLHHTSHFGLTHQPHITESLTESQTIEPQRPQQKLVDPSKRHTILLVEPSLEHGLGIFLELYLKHKRQPQKELQQAEFVILETQSQQFAQSVDQYYETTGLKAYDLSDFAGIHVLPPLADPDEQLQSVLKDTRVLLLPTLCAASTSTVGLQALSYGVEVITTEQPELCELLGPHCTYIDVQQEVVNHLSLVTPEEEVQKWHEALVAVFTKPARTAELKDFLQQYQYSVGQYRLILSLMPLLEQNRSIEPHLMQNCSYSLRLVRKQQALEAAMRAAAASLAEPLPDSPDELYSEEEDDEDSLSNSFD</sequence>
<reference evidence="2" key="1">
    <citation type="journal article" date="2021" name="PeerJ">
        <title>Extensive microbial diversity within the chicken gut microbiome revealed by metagenomics and culture.</title>
        <authorList>
            <person name="Gilroy R."/>
            <person name="Ravi A."/>
            <person name="Getino M."/>
            <person name="Pursley I."/>
            <person name="Horton D.L."/>
            <person name="Alikhan N.F."/>
            <person name="Baker D."/>
            <person name="Gharbi K."/>
            <person name="Hall N."/>
            <person name="Watson M."/>
            <person name="Adriaenssens E.M."/>
            <person name="Foster-Nyarko E."/>
            <person name="Jarju S."/>
            <person name="Secka A."/>
            <person name="Antonio M."/>
            <person name="Oren A."/>
            <person name="Chaudhuri R.R."/>
            <person name="La Ragione R."/>
            <person name="Hildebrand F."/>
            <person name="Pallen M.J."/>
        </authorList>
    </citation>
    <scope>NUCLEOTIDE SEQUENCE</scope>
    <source>
        <strain evidence="2">USASDec5-558</strain>
    </source>
</reference>
<protein>
    <recommendedName>
        <fullName evidence="4">Glycosyltransferase</fullName>
    </recommendedName>
</protein>
<evidence type="ECO:0000256" key="1">
    <source>
        <dbReference type="SAM" id="MobiDB-lite"/>
    </source>
</evidence>
<organism evidence="2 3">
    <name type="scientific">Candidatus Anaerobiospirillum pullistercoris</name>
    <dbReference type="NCBI Taxonomy" id="2838452"/>
    <lineage>
        <taxon>Bacteria</taxon>
        <taxon>Pseudomonadati</taxon>
        <taxon>Pseudomonadota</taxon>
        <taxon>Gammaproteobacteria</taxon>
        <taxon>Aeromonadales</taxon>
        <taxon>Succinivibrionaceae</taxon>
        <taxon>Anaerobiospirillum</taxon>
    </lineage>
</organism>
<dbReference type="EMBL" id="DXEV01000059">
    <property type="protein sequence ID" value="HIX56434.1"/>
    <property type="molecule type" value="Genomic_DNA"/>
</dbReference>
<feature type="region of interest" description="Disordered" evidence="1">
    <location>
        <begin position="573"/>
        <end position="601"/>
    </location>
</feature>
<dbReference type="Gene3D" id="3.40.50.2000">
    <property type="entry name" value="Glycogen Phosphorylase B"/>
    <property type="match status" value="1"/>
</dbReference>
<feature type="compositionally biased region" description="Acidic residues" evidence="1">
    <location>
        <begin position="581"/>
        <end position="595"/>
    </location>
</feature>
<dbReference type="Proteomes" id="UP000886829">
    <property type="component" value="Unassembled WGS sequence"/>
</dbReference>
<comment type="caution">
    <text evidence="2">The sequence shown here is derived from an EMBL/GenBank/DDBJ whole genome shotgun (WGS) entry which is preliminary data.</text>
</comment>